<feature type="transmembrane region" description="Helical" evidence="1">
    <location>
        <begin position="47"/>
        <end position="67"/>
    </location>
</feature>
<evidence type="ECO:0000256" key="1">
    <source>
        <dbReference type="SAM" id="Phobius"/>
    </source>
</evidence>
<protein>
    <recommendedName>
        <fullName evidence="4">WYL domain-containing protein</fullName>
    </recommendedName>
</protein>
<keyword evidence="1" id="KW-0812">Transmembrane</keyword>
<dbReference type="RefSeq" id="WP_209638229.1">
    <property type="nucleotide sequence ID" value="NZ_JAGINW010000001.1"/>
</dbReference>
<proteinExistence type="predicted"/>
<keyword evidence="1" id="KW-1133">Transmembrane helix</keyword>
<evidence type="ECO:0000313" key="2">
    <source>
        <dbReference type="EMBL" id="MBP2322647.1"/>
    </source>
</evidence>
<keyword evidence="1" id="KW-0472">Membrane</keyword>
<accession>A0ABS4TE09</accession>
<evidence type="ECO:0008006" key="4">
    <source>
        <dbReference type="Google" id="ProtNLM"/>
    </source>
</evidence>
<sequence>MPSLSRQLYKAKLQLAAVFLMIAGIVVRALATAIESTSWLPTWAADFLPDIGTSLFVAGLVGIYLDYRTRKESEALLSEQLERAIENKAPAIRDALLSSFAFKPDDLKNIASDDTLDRIATNALALRLGDQALAHDLYTDLRDQVIRSPERWHDVDIDVSLSPWAAGPKAGLVSMFVATVRWEYKVVTTGSTVRFACVADEREYRELLRDPTVASAWHFDESSKVDAASPEAFELLRLSVDGHEKKVHRSQHRGAQSYRVDLGDTAANDQPVTIAYTYRVLVLRHGHVLYLDLPRPTKGVHVRLTYADAGIRRVNILDYFAGSQASRIEQAPSDVPTKTVDVGFDGWIFPRSGVAFVWVLQEEQRRHDA</sequence>
<name>A0ABS4TE09_9PSEU</name>
<gene>
    <name evidence="2" type="ORF">JOF56_003032</name>
</gene>
<evidence type="ECO:0000313" key="3">
    <source>
        <dbReference type="Proteomes" id="UP001519332"/>
    </source>
</evidence>
<organism evidence="2 3">
    <name type="scientific">Kibdelosporangium banguiense</name>
    <dbReference type="NCBI Taxonomy" id="1365924"/>
    <lineage>
        <taxon>Bacteria</taxon>
        <taxon>Bacillati</taxon>
        <taxon>Actinomycetota</taxon>
        <taxon>Actinomycetes</taxon>
        <taxon>Pseudonocardiales</taxon>
        <taxon>Pseudonocardiaceae</taxon>
        <taxon>Kibdelosporangium</taxon>
    </lineage>
</organism>
<dbReference type="EMBL" id="JAGINW010000001">
    <property type="protein sequence ID" value="MBP2322647.1"/>
    <property type="molecule type" value="Genomic_DNA"/>
</dbReference>
<comment type="caution">
    <text evidence="2">The sequence shown here is derived from an EMBL/GenBank/DDBJ whole genome shotgun (WGS) entry which is preliminary data.</text>
</comment>
<reference evidence="2 3" key="1">
    <citation type="submission" date="2021-03" db="EMBL/GenBank/DDBJ databases">
        <title>Sequencing the genomes of 1000 actinobacteria strains.</title>
        <authorList>
            <person name="Klenk H.-P."/>
        </authorList>
    </citation>
    <scope>NUCLEOTIDE SEQUENCE [LARGE SCALE GENOMIC DNA]</scope>
    <source>
        <strain evidence="2 3">DSM 46670</strain>
    </source>
</reference>
<dbReference type="Proteomes" id="UP001519332">
    <property type="component" value="Unassembled WGS sequence"/>
</dbReference>
<keyword evidence="3" id="KW-1185">Reference proteome</keyword>